<evidence type="ECO:0000313" key="1">
    <source>
        <dbReference type="EMBL" id="EMF80896.1"/>
    </source>
</evidence>
<sequence>MASGEFFFAFCATKNSILGTNGKLISKFRNFFLPYLSFLP</sequence>
<evidence type="ECO:0000313" key="2">
    <source>
        <dbReference type="Proteomes" id="UP000011770"/>
    </source>
</evidence>
<proteinExistence type="predicted"/>
<comment type="caution">
    <text evidence="1">The sequence shown here is derived from an EMBL/GenBank/DDBJ whole genome shotgun (WGS) entry which is preliminary data.</text>
</comment>
<organism evidence="1 2">
    <name type="scientific">Leptospira weilii serovar Topaz str. LT2116</name>
    <dbReference type="NCBI Taxonomy" id="1088540"/>
    <lineage>
        <taxon>Bacteria</taxon>
        <taxon>Pseudomonadati</taxon>
        <taxon>Spirochaetota</taxon>
        <taxon>Spirochaetia</taxon>
        <taxon>Leptospirales</taxon>
        <taxon>Leptospiraceae</taxon>
        <taxon>Leptospira</taxon>
    </lineage>
</organism>
<gene>
    <name evidence="1" type="ORF">LEP1GSC188_3118</name>
</gene>
<dbReference type="AlphaFoldDB" id="M3GVH1"/>
<accession>M3GVH1</accession>
<reference evidence="1 2" key="1">
    <citation type="submission" date="2013-01" db="EMBL/GenBank/DDBJ databases">
        <authorList>
            <person name="Harkins D.M."/>
            <person name="Durkin A.S."/>
            <person name="Brinkac L.M."/>
            <person name="Haft D.H."/>
            <person name="Selengut J.D."/>
            <person name="Sanka R."/>
            <person name="DePew J."/>
            <person name="Purushe J."/>
            <person name="Tulsiani S.M."/>
            <person name="Graham G.C."/>
            <person name="Burns M.-A."/>
            <person name="Dohnt M.F."/>
            <person name="Smythe L.D."/>
            <person name="McKay D.B."/>
            <person name="Craig S.B."/>
            <person name="Vinetz J.M."/>
            <person name="Sutton G.G."/>
            <person name="Nierman W.C."/>
            <person name="Fouts D.E."/>
        </authorList>
    </citation>
    <scope>NUCLEOTIDE SEQUENCE [LARGE SCALE GENOMIC DNA]</scope>
    <source>
        <strain evidence="1 2">LT2116</strain>
    </source>
</reference>
<dbReference type="EMBL" id="AHOR02000044">
    <property type="protein sequence ID" value="EMF80896.1"/>
    <property type="molecule type" value="Genomic_DNA"/>
</dbReference>
<protein>
    <submittedName>
        <fullName evidence="1">Uncharacterized protein</fullName>
    </submittedName>
</protein>
<name>M3GVH1_9LEPT</name>
<dbReference type="Proteomes" id="UP000011770">
    <property type="component" value="Unassembled WGS sequence"/>
</dbReference>